<evidence type="ECO:0000259" key="2">
    <source>
        <dbReference type="Pfam" id="PF07732"/>
    </source>
</evidence>
<dbReference type="Gene3D" id="2.60.40.420">
    <property type="entry name" value="Cupredoxins - blue copper proteins"/>
    <property type="match status" value="2"/>
</dbReference>
<protein>
    <recommendedName>
        <fullName evidence="2">Plastocyanin-like domain-containing protein</fullName>
    </recommendedName>
</protein>
<dbReference type="Ensembl" id="ENSCUST00005012070.1">
    <property type="protein sequence ID" value="ENSCUSP00005011590.1"/>
    <property type="gene ID" value="ENSCUSG00005007422.1"/>
</dbReference>
<proteinExistence type="inferred from homology"/>
<accession>A0A8C3U7P1</accession>
<dbReference type="GO" id="GO:0005507">
    <property type="term" value="F:copper ion binding"/>
    <property type="evidence" value="ECO:0007669"/>
    <property type="project" value="InterPro"/>
</dbReference>
<evidence type="ECO:0000313" key="3">
    <source>
        <dbReference type="Ensembl" id="ENSCUSP00005011590.1"/>
    </source>
</evidence>
<reference evidence="3" key="2">
    <citation type="submission" date="2025-08" db="UniProtKB">
        <authorList>
            <consortium name="Ensembl"/>
        </authorList>
    </citation>
    <scope>IDENTIFICATION</scope>
</reference>
<keyword evidence="4" id="KW-1185">Reference proteome</keyword>
<feature type="domain" description="Plastocyanin-like" evidence="2">
    <location>
        <begin position="70"/>
        <end position="176"/>
    </location>
</feature>
<evidence type="ECO:0000256" key="1">
    <source>
        <dbReference type="ARBA" id="ARBA00010609"/>
    </source>
</evidence>
<dbReference type="SUPFAM" id="SSF49503">
    <property type="entry name" value="Cupredoxins"/>
    <property type="match status" value="2"/>
</dbReference>
<dbReference type="Proteomes" id="UP000694563">
    <property type="component" value="Chromosome 10"/>
</dbReference>
<reference evidence="3" key="3">
    <citation type="submission" date="2025-09" db="UniProtKB">
        <authorList>
            <consortium name="Ensembl"/>
        </authorList>
    </citation>
    <scope>IDENTIFICATION</scope>
</reference>
<comment type="similarity">
    <text evidence="1">Belongs to the multicopper oxidase family.</text>
</comment>
<dbReference type="CDD" id="cd11022">
    <property type="entry name" value="CuRO_4_ceruloplasmin"/>
    <property type="match status" value="1"/>
</dbReference>
<dbReference type="FunFam" id="2.60.40.420:FF:000037">
    <property type="entry name" value="Ceruloplasmin"/>
    <property type="match status" value="1"/>
</dbReference>
<dbReference type="Pfam" id="PF07732">
    <property type="entry name" value="Cu-oxidase_3"/>
    <property type="match status" value="1"/>
</dbReference>
<dbReference type="InterPro" id="IPR011707">
    <property type="entry name" value="Cu-oxidase-like_N"/>
</dbReference>
<name>A0A8C3U7P1_CATUS</name>
<sequence length="429" mass="48667">SEVDYSELGSEEEFTAIAIHDETHANVSHLQNNFETRIGGSYKKAVYKEYTDGSFTEHKRRLAEEAHLGLLGPVIKAEVGERIRVTFRNNGSRPFSVQPHGVSYRGTGELPWHRCATTAQVSSHVSPGTTFTYEWDVPEDVGPTEQDPDCLTWLYYSAVDAVRDTSSGLVGPLLVCRKGALLSSGKQKNVNMEFFLLATVFDENLSWYLDDNILMFTLSPDKIDRDDEDFRESNKMHSINGYMYGNQPGLEMCKGSVVSWHLMGLGSEVDVHGIYFSENTFVTKGTRRDTANLFPHTALTAVMKPDSEGKLSCLTTDHYTGGMKQNYKVKKCHWWNVDVSMYLHEKIYYIAAVEVEWDYSPNRTWEFERHQYNEESFRFHFRCTQAVKGSVFLYASCCVSSCNLKHLPGQALMVFSSAIETSSIYSGFF</sequence>
<evidence type="ECO:0000313" key="4">
    <source>
        <dbReference type="Proteomes" id="UP000694563"/>
    </source>
</evidence>
<dbReference type="InterPro" id="IPR008972">
    <property type="entry name" value="Cupredoxin"/>
</dbReference>
<organism evidence="3 4">
    <name type="scientific">Catharus ustulatus</name>
    <name type="common">Russet-backed thrush</name>
    <name type="synonym">Hylocichla ustulatus</name>
    <dbReference type="NCBI Taxonomy" id="91951"/>
    <lineage>
        <taxon>Eukaryota</taxon>
        <taxon>Metazoa</taxon>
        <taxon>Chordata</taxon>
        <taxon>Craniata</taxon>
        <taxon>Vertebrata</taxon>
        <taxon>Euteleostomi</taxon>
        <taxon>Archelosauria</taxon>
        <taxon>Archosauria</taxon>
        <taxon>Dinosauria</taxon>
        <taxon>Saurischia</taxon>
        <taxon>Theropoda</taxon>
        <taxon>Coelurosauria</taxon>
        <taxon>Aves</taxon>
        <taxon>Neognathae</taxon>
        <taxon>Neoaves</taxon>
        <taxon>Telluraves</taxon>
        <taxon>Australaves</taxon>
        <taxon>Passeriformes</taxon>
        <taxon>Turdidae</taxon>
        <taxon>Catharus</taxon>
    </lineage>
</organism>
<dbReference type="AlphaFoldDB" id="A0A8C3U7P1"/>
<dbReference type="FunFam" id="2.60.40.420:FF:000028">
    <property type="entry name" value="Ceruloplasmin"/>
    <property type="match status" value="1"/>
</dbReference>
<reference evidence="3" key="1">
    <citation type="submission" date="2020-10" db="EMBL/GenBank/DDBJ databases">
        <title>Catharus ustulatus (Swainson's thrush) genome, bCatUst1, primary haplotype v2.</title>
        <authorList>
            <person name="Delmore K."/>
            <person name="Vafadar M."/>
            <person name="Formenti G."/>
            <person name="Chow W."/>
            <person name="Pelan S."/>
            <person name="Howe K."/>
            <person name="Rhie A."/>
            <person name="Mountcastle J."/>
            <person name="Haase B."/>
            <person name="Fedrigo O."/>
            <person name="Jarvis E.D."/>
        </authorList>
    </citation>
    <scope>NUCLEOTIDE SEQUENCE [LARGE SCALE GENOMIC DNA]</scope>
</reference>